<dbReference type="CDD" id="cd02440">
    <property type="entry name" value="AdoMet_MTases"/>
    <property type="match status" value="1"/>
</dbReference>
<dbReference type="Gene3D" id="3.40.50.150">
    <property type="entry name" value="Vaccinia Virus protein VP39"/>
    <property type="match status" value="1"/>
</dbReference>
<feature type="domain" description="Methyltransferase" evidence="3">
    <location>
        <begin position="49"/>
        <end position="144"/>
    </location>
</feature>
<gene>
    <name evidence="4" type="ORF">IB286_14025</name>
</gene>
<dbReference type="PANTHER" id="PTHR43861">
    <property type="entry name" value="TRANS-ACONITATE 2-METHYLTRANSFERASE-RELATED"/>
    <property type="match status" value="1"/>
</dbReference>
<dbReference type="EMBL" id="JACXLD010000012">
    <property type="protein sequence ID" value="MBD2860117.1"/>
    <property type="molecule type" value="Genomic_DNA"/>
</dbReference>
<dbReference type="Proteomes" id="UP000610558">
    <property type="component" value="Unassembled WGS sequence"/>
</dbReference>
<dbReference type="SUPFAM" id="SSF53335">
    <property type="entry name" value="S-adenosyl-L-methionine-dependent methyltransferases"/>
    <property type="match status" value="1"/>
</dbReference>
<name>A0A927GXL1_9GAMM</name>
<dbReference type="PANTHER" id="PTHR43861:SF1">
    <property type="entry name" value="TRANS-ACONITATE 2-METHYLTRANSFERASE"/>
    <property type="match status" value="1"/>
</dbReference>
<protein>
    <submittedName>
        <fullName evidence="4">Methyltransferase domain-containing protein</fullName>
    </submittedName>
</protein>
<keyword evidence="1 4" id="KW-0489">Methyltransferase</keyword>
<evidence type="ECO:0000313" key="5">
    <source>
        <dbReference type="Proteomes" id="UP000610558"/>
    </source>
</evidence>
<keyword evidence="5" id="KW-1185">Reference proteome</keyword>
<accession>A0A927GXL1</accession>
<reference evidence="4" key="1">
    <citation type="submission" date="2020-09" db="EMBL/GenBank/DDBJ databases">
        <authorList>
            <person name="Yoon J.-W."/>
        </authorList>
    </citation>
    <scope>NUCLEOTIDE SEQUENCE</scope>
    <source>
        <strain evidence="4">KMU-158</strain>
    </source>
</reference>
<evidence type="ECO:0000313" key="4">
    <source>
        <dbReference type="EMBL" id="MBD2860117.1"/>
    </source>
</evidence>
<organism evidence="4 5">
    <name type="scientific">Spongiibacter pelagi</name>
    <dbReference type="NCBI Taxonomy" id="2760804"/>
    <lineage>
        <taxon>Bacteria</taxon>
        <taxon>Pseudomonadati</taxon>
        <taxon>Pseudomonadota</taxon>
        <taxon>Gammaproteobacteria</taxon>
        <taxon>Cellvibrionales</taxon>
        <taxon>Spongiibacteraceae</taxon>
        <taxon>Spongiibacter</taxon>
    </lineage>
</organism>
<dbReference type="GO" id="GO:0008168">
    <property type="term" value="F:methyltransferase activity"/>
    <property type="evidence" value="ECO:0007669"/>
    <property type="project" value="UniProtKB-KW"/>
</dbReference>
<proteinExistence type="predicted"/>
<dbReference type="GO" id="GO:0032259">
    <property type="term" value="P:methylation"/>
    <property type="evidence" value="ECO:0007669"/>
    <property type="project" value="UniProtKB-KW"/>
</dbReference>
<evidence type="ECO:0000256" key="1">
    <source>
        <dbReference type="ARBA" id="ARBA00022603"/>
    </source>
</evidence>
<keyword evidence="2" id="KW-0808">Transferase</keyword>
<dbReference type="InterPro" id="IPR029063">
    <property type="entry name" value="SAM-dependent_MTases_sf"/>
</dbReference>
<comment type="caution">
    <text evidence="4">The sequence shown here is derived from an EMBL/GenBank/DDBJ whole genome shotgun (WGS) entry which is preliminary data.</text>
</comment>
<evidence type="ECO:0000259" key="3">
    <source>
        <dbReference type="Pfam" id="PF13649"/>
    </source>
</evidence>
<dbReference type="RefSeq" id="WP_190766599.1">
    <property type="nucleotide sequence ID" value="NZ_JACXLD010000012.1"/>
</dbReference>
<evidence type="ECO:0000256" key="2">
    <source>
        <dbReference type="ARBA" id="ARBA00022679"/>
    </source>
</evidence>
<dbReference type="InterPro" id="IPR041698">
    <property type="entry name" value="Methyltransf_25"/>
</dbReference>
<dbReference type="AlphaFoldDB" id="A0A927GXL1"/>
<dbReference type="Pfam" id="PF13649">
    <property type="entry name" value="Methyltransf_25"/>
    <property type="match status" value="1"/>
</dbReference>
<sequence length="282" mass="30506">MSNREQKEYWNGDAGQHWATQDELMATLLKPIAEGLLEHINPQAGQSALDIGCGGGSQSLLLAERLGKNGKVVGLDISEPLLHVARTRPASADSAELDFIQADAQEYAFEPAQFDLLFSRFGVMFFDEPETAFRNLRTALKPDGKLGFSCWPSPKANPFFSAPLAAVLKHVPAPEASDPNAPGPFAFADPARLTGILDAAGFGQIVIEEFTTTLKMGEDDTLDNLTAAMSKIGPASRLLKEHSEEIKAAAHGSIMEALAPYFQDGSLHFPTRIWFVTAHNEA</sequence>